<sequence>MLHWALWENLKGKTNCCSHIELIKETTILFYWYPGLSDTEAADQDGKILDKILKYGYRSGRKHNNSNGIISRLDLSVGKCIRVNKKLIV</sequence>
<comment type="caution">
    <text evidence="1">The sequence shown here is derived from an EMBL/GenBank/DDBJ whole genome shotgun (WGS) entry which is preliminary data.</text>
</comment>
<dbReference type="AlphaFoldDB" id="A0AAU9IH06"/>
<dbReference type="EMBL" id="CAJZBQ010000006">
    <property type="protein sequence ID" value="CAG9312536.1"/>
    <property type="molecule type" value="Genomic_DNA"/>
</dbReference>
<evidence type="ECO:0000313" key="2">
    <source>
        <dbReference type="Proteomes" id="UP001162131"/>
    </source>
</evidence>
<proteinExistence type="predicted"/>
<organism evidence="1 2">
    <name type="scientific">Blepharisma stoltei</name>
    <dbReference type="NCBI Taxonomy" id="1481888"/>
    <lineage>
        <taxon>Eukaryota</taxon>
        <taxon>Sar</taxon>
        <taxon>Alveolata</taxon>
        <taxon>Ciliophora</taxon>
        <taxon>Postciliodesmatophora</taxon>
        <taxon>Heterotrichea</taxon>
        <taxon>Heterotrichida</taxon>
        <taxon>Blepharismidae</taxon>
        <taxon>Blepharisma</taxon>
    </lineage>
</organism>
<dbReference type="Proteomes" id="UP001162131">
    <property type="component" value="Unassembled WGS sequence"/>
</dbReference>
<evidence type="ECO:0000313" key="1">
    <source>
        <dbReference type="EMBL" id="CAG9312536.1"/>
    </source>
</evidence>
<name>A0AAU9IH06_9CILI</name>
<accession>A0AAU9IH06</accession>
<keyword evidence="2" id="KW-1185">Reference proteome</keyword>
<reference evidence="1" key="1">
    <citation type="submission" date="2021-09" db="EMBL/GenBank/DDBJ databases">
        <authorList>
            <consortium name="AG Swart"/>
            <person name="Singh M."/>
            <person name="Singh A."/>
            <person name="Seah K."/>
            <person name="Emmerich C."/>
        </authorList>
    </citation>
    <scope>NUCLEOTIDE SEQUENCE</scope>
    <source>
        <strain evidence="1">ATCC30299</strain>
    </source>
</reference>
<gene>
    <name evidence="1" type="ORF">BSTOLATCC_MIC6636</name>
</gene>
<protein>
    <submittedName>
        <fullName evidence="1">Uncharacterized protein</fullName>
    </submittedName>
</protein>